<accession>A0A2U9CUJ4</accession>
<feature type="domain" description="Translation initiation factor 3 N-terminal" evidence="6">
    <location>
        <begin position="80"/>
        <end position="147"/>
    </location>
</feature>
<dbReference type="NCBIfam" id="TIGR00168">
    <property type="entry name" value="infC"/>
    <property type="match status" value="1"/>
</dbReference>
<feature type="region of interest" description="Disordered" evidence="4">
    <location>
        <begin position="244"/>
        <end position="285"/>
    </location>
</feature>
<reference evidence="7 9" key="1">
    <citation type="submission" date="2017-12" db="EMBL/GenBank/DDBJ databases">
        <title>Integrating genomic resources of turbot (Scophthalmus maximus) in depth evaluation of genetic and physical mapping variation across individuals.</title>
        <authorList>
            <person name="Martinez P."/>
        </authorList>
    </citation>
    <scope>NUCLEOTIDE SEQUENCE [LARGE SCALE GENOMIC DNA]</scope>
</reference>
<comment type="similarity">
    <text evidence="1">Belongs to the IF-3 family.</text>
</comment>
<dbReference type="STRING" id="52904.ENSSMAP00000004450"/>
<dbReference type="PANTHER" id="PTHR10938">
    <property type="entry name" value="TRANSLATION INITIATION FACTOR IF-3"/>
    <property type="match status" value="1"/>
</dbReference>
<dbReference type="GeneTree" id="ENSGT00390000014424"/>
<evidence type="ECO:0000256" key="2">
    <source>
        <dbReference type="ARBA" id="ARBA00022540"/>
    </source>
</evidence>
<dbReference type="InterPro" id="IPR001288">
    <property type="entry name" value="Translation_initiation_fac_3"/>
</dbReference>
<keyword evidence="2 7" id="KW-0396">Initiation factor</keyword>
<keyword evidence="3" id="KW-0648">Protein biosynthesis</keyword>
<evidence type="ECO:0000256" key="3">
    <source>
        <dbReference type="ARBA" id="ARBA00022917"/>
    </source>
</evidence>
<evidence type="ECO:0000259" key="5">
    <source>
        <dbReference type="Pfam" id="PF00707"/>
    </source>
</evidence>
<dbReference type="AlphaFoldDB" id="A0A2U9CUJ4"/>
<evidence type="ECO:0000313" key="7">
    <source>
        <dbReference type="EMBL" id="AWP20297.1"/>
    </source>
</evidence>
<reference evidence="8" key="2">
    <citation type="submission" date="2020-05" db="EMBL/GenBank/DDBJ databases">
        <authorList>
            <person name="Moser M."/>
        </authorList>
    </citation>
    <scope>NUCLEOTIDE SEQUENCE [LARGE SCALE GENOMIC DNA]</scope>
</reference>
<dbReference type="EMBL" id="CP026262">
    <property type="protein sequence ID" value="AWP20297.1"/>
    <property type="molecule type" value="Genomic_DNA"/>
</dbReference>
<gene>
    <name evidence="8" type="primary">mtif3</name>
    <name evidence="7" type="ORF">SMAX5B_000082</name>
</gene>
<dbReference type="Ensembl" id="ENSSMAT00000004520.2">
    <property type="protein sequence ID" value="ENSSMAP00000004450.1"/>
    <property type="gene ID" value="ENSSMAG00000002764.2"/>
</dbReference>
<dbReference type="Proteomes" id="UP000246464">
    <property type="component" value="Chromosome 20"/>
</dbReference>
<dbReference type="RefSeq" id="XP_035474447.1">
    <property type="nucleotide sequence ID" value="XM_035618554.2"/>
</dbReference>
<feature type="compositionally biased region" description="Low complexity" evidence="4">
    <location>
        <begin position="259"/>
        <end position="268"/>
    </location>
</feature>
<reference evidence="8" key="3">
    <citation type="submission" date="2023-05" db="EMBL/GenBank/DDBJ databases">
        <title>High-quality long-read genome of Scophthalmus maximus.</title>
        <authorList>
            <person name="Lien S."/>
            <person name="Martinez P."/>
        </authorList>
    </citation>
    <scope>NUCLEOTIDE SEQUENCE [LARGE SCALE GENOMIC DNA]</scope>
</reference>
<evidence type="ECO:0000259" key="6">
    <source>
        <dbReference type="Pfam" id="PF05198"/>
    </source>
</evidence>
<evidence type="ECO:0000256" key="4">
    <source>
        <dbReference type="SAM" id="MobiDB-lite"/>
    </source>
</evidence>
<dbReference type="Gene3D" id="3.30.110.10">
    <property type="entry name" value="Translation initiation factor 3 (IF-3), C-terminal domain"/>
    <property type="match status" value="1"/>
</dbReference>
<dbReference type="InterPro" id="IPR019815">
    <property type="entry name" value="Translation_initiation_fac_3_C"/>
</dbReference>
<dbReference type="GO" id="GO:0003743">
    <property type="term" value="F:translation initiation factor activity"/>
    <property type="evidence" value="ECO:0007669"/>
    <property type="project" value="UniProtKB-KW"/>
</dbReference>
<dbReference type="GO" id="GO:0070124">
    <property type="term" value="P:mitochondrial translational initiation"/>
    <property type="evidence" value="ECO:0007669"/>
    <property type="project" value="TreeGrafter"/>
</dbReference>
<dbReference type="FunFam" id="3.10.20.80:FF:000002">
    <property type="entry name" value="Mitochondrial translational initiation factor 3"/>
    <property type="match status" value="1"/>
</dbReference>
<dbReference type="SUPFAM" id="SSF54364">
    <property type="entry name" value="Translation initiation factor IF3, N-terminal domain"/>
    <property type="match status" value="1"/>
</dbReference>
<dbReference type="OMA" id="SAGCVRW"/>
<feature type="compositionally biased region" description="Polar residues" evidence="4">
    <location>
        <begin position="269"/>
        <end position="285"/>
    </location>
</feature>
<evidence type="ECO:0000313" key="8">
    <source>
        <dbReference type="Ensembl" id="ENSSMAP00000004450.1"/>
    </source>
</evidence>
<reference evidence="8" key="4">
    <citation type="submission" date="2025-05" db="UniProtKB">
        <authorList>
            <consortium name="Ensembl"/>
        </authorList>
    </citation>
    <scope>IDENTIFICATION</scope>
</reference>
<evidence type="ECO:0000256" key="1">
    <source>
        <dbReference type="ARBA" id="ARBA00005439"/>
    </source>
</evidence>
<dbReference type="GeneID" id="118290720"/>
<dbReference type="InterPro" id="IPR036788">
    <property type="entry name" value="T_IF-3_C_sf"/>
</dbReference>
<dbReference type="Bgee" id="ENSSMAG00000002764">
    <property type="expression patterns" value="Expressed in pharyngeal gill and 6 other cell types or tissues"/>
</dbReference>
<dbReference type="InterPro" id="IPR036787">
    <property type="entry name" value="T_IF-3_N_sf"/>
</dbReference>
<dbReference type="Pfam" id="PF05198">
    <property type="entry name" value="IF3_N"/>
    <property type="match status" value="1"/>
</dbReference>
<name>A0A2U9CUJ4_SCOMX</name>
<dbReference type="PANTHER" id="PTHR10938:SF0">
    <property type="entry name" value="TRANSLATION INITIATION FACTOR IF-3, MITOCHONDRIAL"/>
    <property type="match status" value="1"/>
</dbReference>
<keyword evidence="9" id="KW-1185">Reference proteome</keyword>
<dbReference type="InterPro" id="IPR019814">
    <property type="entry name" value="Translation_initiation_fac_3_N"/>
</dbReference>
<dbReference type="GO" id="GO:0005739">
    <property type="term" value="C:mitochondrion"/>
    <property type="evidence" value="ECO:0007669"/>
    <property type="project" value="TreeGrafter"/>
</dbReference>
<dbReference type="Pfam" id="PF00707">
    <property type="entry name" value="IF3_C"/>
    <property type="match status" value="1"/>
</dbReference>
<sequence length="285" mass="30853">MSAGCMRWVLSHAVRAVCGVSPGSRAPAPWLLERSDRSNTLAASWSRSPFSTAVDGTELTPAPKGKKHNPKVNAQISNVGHKIPQRHVELMSKEGENLGTMHRADVIKILQEQGLKLVLLNGNTDPPVYQLMSGKQIHQEQLKVREQKKAKPDQVQLKELSLSSGITSNDLTTKLKQAEIWLEKKNHVKVTVRVGRGQSAVDLDKTLEQMVEQVETSVSFVSAPQIIREGRAATCIFRQASAKEVAQRNKKSAAPPPSAAAGSMSAQSDTSPVGTTDTTEGAAQQ</sequence>
<feature type="domain" description="Translation initiation factor 3 C-terminal" evidence="5">
    <location>
        <begin position="155"/>
        <end position="237"/>
    </location>
</feature>
<dbReference type="RefSeq" id="XP_035474446.1">
    <property type="nucleotide sequence ID" value="XM_035618553.2"/>
</dbReference>
<evidence type="ECO:0000313" key="9">
    <source>
        <dbReference type="Proteomes" id="UP000246464"/>
    </source>
</evidence>
<dbReference type="SUPFAM" id="SSF55200">
    <property type="entry name" value="Translation initiation factor IF3, C-terminal domain"/>
    <property type="match status" value="1"/>
</dbReference>
<dbReference type="GO" id="GO:0032790">
    <property type="term" value="P:ribosome disassembly"/>
    <property type="evidence" value="ECO:0007669"/>
    <property type="project" value="TreeGrafter"/>
</dbReference>
<dbReference type="Gene3D" id="3.10.20.80">
    <property type="entry name" value="Translation initiation factor 3 (IF-3), N-terminal domain"/>
    <property type="match status" value="1"/>
</dbReference>
<organism evidence="7 9">
    <name type="scientific">Scophthalmus maximus</name>
    <name type="common">Turbot</name>
    <name type="synonym">Psetta maxima</name>
    <dbReference type="NCBI Taxonomy" id="52904"/>
    <lineage>
        <taxon>Eukaryota</taxon>
        <taxon>Metazoa</taxon>
        <taxon>Chordata</taxon>
        <taxon>Craniata</taxon>
        <taxon>Vertebrata</taxon>
        <taxon>Euteleostomi</taxon>
        <taxon>Actinopterygii</taxon>
        <taxon>Neopterygii</taxon>
        <taxon>Teleostei</taxon>
        <taxon>Neoteleostei</taxon>
        <taxon>Acanthomorphata</taxon>
        <taxon>Carangaria</taxon>
        <taxon>Pleuronectiformes</taxon>
        <taxon>Pleuronectoidei</taxon>
        <taxon>Scophthalmidae</taxon>
        <taxon>Scophthalmus</taxon>
    </lineage>
</organism>
<dbReference type="CTD" id="219402"/>
<dbReference type="Proteomes" id="UP000694558">
    <property type="component" value="Chromosome 20"/>
</dbReference>
<dbReference type="KEGG" id="smau:118290720"/>
<dbReference type="GO" id="GO:0043022">
    <property type="term" value="F:ribosome binding"/>
    <property type="evidence" value="ECO:0007669"/>
    <property type="project" value="TreeGrafter"/>
</dbReference>
<protein>
    <submittedName>
        <fullName evidence="7">Translation initiation factor IF-3 mitochondrial</fullName>
    </submittedName>
</protein>
<dbReference type="OrthoDB" id="21573at2759"/>
<proteinExistence type="inferred from homology"/>